<keyword evidence="3 10" id="KW-0001">2Fe-2S</keyword>
<evidence type="ECO:0000256" key="1">
    <source>
        <dbReference type="ARBA" id="ARBA00006420"/>
    </source>
</evidence>
<feature type="binding site" evidence="10">
    <location>
        <position position="172"/>
    </location>
    <ligand>
        <name>[2Fe-2S] cluster</name>
        <dbReference type="ChEBI" id="CHEBI:190135"/>
    </ligand>
</feature>
<dbReference type="EMBL" id="PDPS01000027">
    <property type="protein sequence ID" value="PID57374.1"/>
    <property type="molecule type" value="Genomic_DNA"/>
</dbReference>
<dbReference type="Pfam" id="PF04324">
    <property type="entry name" value="Fer2_BFD"/>
    <property type="match status" value="1"/>
</dbReference>
<dbReference type="CDD" id="cd19947">
    <property type="entry name" value="NifU_Fer2_BFD-like"/>
    <property type="match status" value="1"/>
</dbReference>
<comment type="caution">
    <text evidence="14">The sequence shown here is derived from an EMBL/GenBank/DDBJ whole genome shotgun (WGS) entry which is preliminary data.</text>
</comment>
<dbReference type="InterPro" id="IPR034904">
    <property type="entry name" value="FSCA_dom_sf"/>
</dbReference>
<dbReference type="GO" id="GO:0005506">
    <property type="term" value="F:iron ion binding"/>
    <property type="evidence" value="ECO:0007669"/>
    <property type="project" value="InterPro"/>
</dbReference>
<keyword evidence="5 10" id="KW-0408">Iron</keyword>
<keyword evidence="4 10" id="KW-0479">Metal-binding</keyword>
<evidence type="ECO:0000313" key="15">
    <source>
        <dbReference type="Proteomes" id="UP000229740"/>
    </source>
</evidence>
<feature type="binding site" evidence="10">
    <location>
        <position position="105"/>
    </location>
    <ligand>
        <name>Fe cation</name>
        <dbReference type="ChEBI" id="CHEBI:24875"/>
    </ligand>
</feature>
<keyword evidence="6 10" id="KW-0411">Iron-sulfur</keyword>
<evidence type="ECO:0000313" key="14">
    <source>
        <dbReference type="EMBL" id="PID57374.1"/>
    </source>
</evidence>
<dbReference type="GO" id="GO:0051537">
    <property type="term" value="F:2 iron, 2 sulfur cluster binding"/>
    <property type="evidence" value="ECO:0007669"/>
    <property type="project" value="UniProtKB-KW"/>
</dbReference>
<evidence type="ECO:0000256" key="4">
    <source>
        <dbReference type="ARBA" id="ARBA00022723"/>
    </source>
</evidence>
<comment type="cofactor">
    <cofactor evidence="10">
        <name>Fe cation</name>
        <dbReference type="ChEBI" id="CHEBI:24875"/>
    </cofactor>
    <text evidence="10">Binds 1 Fe cation per subunit.</text>
</comment>
<dbReference type="Pfam" id="PF01592">
    <property type="entry name" value="NifU_N"/>
    <property type="match status" value="1"/>
</dbReference>
<feature type="binding site" evidence="10">
    <location>
        <position position="35"/>
    </location>
    <ligand>
        <name>Fe cation</name>
        <dbReference type="ChEBI" id="CHEBI:24875"/>
    </ligand>
</feature>
<dbReference type="Gene3D" id="3.90.1010.10">
    <property type="match status" value="1"/>
</dbReference>
<sequence>MWDYTDKVREHFFNPRNVGSIEDATTVAEVGSLACGDALKIYLKLDDNENIVDAKFETFGCGSAIASSSALTEMVKGLSLDEASKISNQDIAEFLGGLPEEKMHCSVMGREALEKAIALYRGQEYTDHNEDEGRIVCKCFGVTDKKIARVAKENHLTTVEQVTHYTKAGGGCTACHAEIEDIIAEVLEDKKRDAVRLDQKKRRKRLTNIQKITLIQETLENEIRPELQKDGGDIELIDIDGNNVIVALRGHCAGCPSSEYTLKLGVQEKLRELVAAEIVVMQEDDLEVMSW</sequence>
<feature type="binding site" evidence="10">
    <location>
        <position position="175"/>
    </location>
    <ligand>
        <name>[2Fe-2S] cluster</name>
        <dbReference type="ChEBI" id="CHEBI:190135"/>
    </ligand>
</feature>
<evidence type="ECO:0000256" key="2">
    <source>
        <dbReference type="ARBA" id="ARBA00015278"/>
    </source>
</evidence>
<comment type="cofactor">
    <cofactor evidence="8">
        <name>[2Fe-2S] cluster</name>
        <dbReference type="ChEBI" id="CHEBI:190135"/>
    </cofactor>
</comment>
<dbReference type="InterPro" id="IPR041854">
    <property type="entry name" value="BFD-like_2Fe2S-bd_dom_sf"/>
</dbReference>
<evidence type="ECO:0000256" key="3">
    <source>
        <dbReference type="ARBA" id="ARBA00022714"/>
    </source>
</evidence>
<protein>
    <recommendedName>
        <fullName evidence="2 9">Nitrogen fixation protein NifU</fullName>
    </recommendedName>
</protein>
<proteinExistence type="inferred from homology"/>
<feature type="domain" description="NIF system FeS cluster assembly NifU C-terminal" evidence="11">
    <location>
        <begin position="215"/>
        <end position="280"/>
    </location>
</feature>
<feature type="domain" description="BFD-like [2Fe-2S]-binding" evidence="13">
    <location>
        <begin position="135"/>
        <end position="185"/>
    </location>
</feature>
<name>A0A2G6E5M9_9BACT</name>
<evidence type="ECO:0000256" key="6">
    <source>
        <dbReference type="ARBA" id="ARBA00023014"/>
    </source>
</evidence>
<comment type="similarity">
    <text evidence="1 9">Belongs to the NifU family.</text>
</comment>
<evidence type="ECO:0000256" key="5">
    <source>
        <dbReference type="ARBA" id="ARBA00023004"/>
    </source>
</evidence>
<dbReference type="SUPFAM" id="SSF117916">
    <property type="entry name" value="Fe-S cluster assembly (FSCA) domain-like"/>
    <property type="match status" value="1"/>
</dbReference>
<feature type="binding site" evidence="10">
    <location>
        <position position="137"/>
    </location>
    <ligand>
        <name>[2Fe-2S] cluster</name>
        <dbReference type="ChEBI" id="CHEBI:190135"/>
    </ligand>
</feature>
<dbReference type="Gene3D" id="3.30.300.130">
    <property type="entry name" value="Fe-S cluster assembly (FSCA)"/>
    <property type="match status" value="1"/>
</dbReference>
<organism evidence="14 15">
    <name type="scientific">candidate division KSB3 bacterium</name>
    <dbReference type="NCBI Taxonomy" id="2044937"/>
    <lineage>
        <taxon>Bacteria</taxon>
        <taxon>candidate division KSB3</taxon>
    </lineage>
</organism>
<feature type="binding site" evidence="10">
    <location>
        <position position="139"/>
    </location>
    <ligand>
        <name>[2Fe-2S] cluster</name>
        <dbReference type="ChEBI" id="CHEBI:190135"/>
    </ligand>
</feature>
<keyword evidence="7 9" id="KW-0535">Nitrogen fixation</keyword>
<evidence type="ECO:0000259" key="13">
    <source>
        <dbReference type="Pfam" id="PF04324"/>
    </source>
</evidence>
<dbReference type="InterPro" id="IPR007419">
    <property type="entry name" value="BFD-like_2Fe2S-bd_dom"/>
</dbReference>
<feature type="binding site" evidence="10">
    <location>
        <position position="61"/>
    </location>
    <ligand>
        <name>Fe cation</name>
        <dbReference type="ChEBI" id="CHEBI:24875"/>
    </ligand>
</feature>
<evidence type="ECO:0000256" key="7">
    <source>
        <dbReference type="ARBA" id="ARBA00023231"/>
    </source>
</evidence>
<dbReference type="InterPro" id="IPR001075">
    <property type="entry name" value="NIF_FeS_clus_asmbl_NifU_C"/>
</dbReference>
<reference evidence="14 15" key="1">
    <citation type="submission" date="2017-10" db="EMBL/GenBank/DDBJ databases">
        <title>Novel microbial diversity and functional potential in the marine mammal oral microbiome.</title>
        <authorList>
            <person name="Dudek N.K."/>
            <person name="Sun C.L."/>
            <person name="Burstein D."/>
            <person name="Kantor R.S."/>
            <person name="Aliaga Goltsman D.S."/>
            <person name="Bik E.M."/>
            <person name="Thomas B.C."/>
            <person name="Banfield J.F."/>
            <person name="Relman D.A."/>
        </authorList>
    </citation>
    <scope>NUCLEOTIDE SEQUENCE [LARGE SCALE GENOMIC DNA]</scope>
    <source>
        <strain evidence="14">DOLZORAL124_49_17</strain>
    </source>
</reference>
<dbReference type="Proteomes" id="UP000229740">
    <property type="component" value="Unassembled WGS sequence"/>
</dbReference>
<dbReference type="PANTHER" id="PTHR10093">
    <property type="entry name" value="IRON-SULFUR CLUSTER ASSEMBLY ENZYME NIFU HOMOLOG"/>
    <property type="match status" value="1"/>
</dbReference>
<dbReference type="CDD" id="cd06664">
    <property type="entry name" value="IscU_like"/>
    <property type="match status" value="1"/>
</dbReference>
<dbReference type="Gene3D" id="1.10.10.1100">
    <property type="entry name" value="BFD-like [2Fe-2S]-binding domain"/>
    <property type="match status" value="1"/>
</dbReference>
<accession>A0A2G6E5M9</accession>
<comment type="function">
    <text evidence="9">May be involved in the formation or repair of [Fe-S] clusters present in iron-sulfur proteins.</text>
</comment>
<dbReference type="Pfam" id="PF01106">
    <property type="entry name" value="NifU"/>
    <property type="match status" value="1"/>
</dbReference>
<dbReference type="InterPro" id="IPR002871">
    <property type="entry name" value="NIF_FeS_clus_asmbl_NifU_N"/>
</dbReference>
<gene>
    <name evidence="14" type="primary">nifU</name>
    <name evidence="14" type="ORF">CSB45_07565</name>
</gene>
<dbReference type="InterPro" id="IPR016217">
    <property type="entry name" value="N_fixation_NifU"/>
</dbReference>
<evidence type="ECO:0000256" key="8">
    <source>
        <dbReference type="ARBA" id="ARBA00034078"/>
    </source>
</evidence>
<feature type="domain" description="NIF system FeS cluster assembly NifU N-terminal" evidence="12">
    <location>
        <begin position="4"/>
        <end position="124"/>
    </location>
</feature>
<dbReference type="GO" id="GO:0016226">
    <property type="term" value="P:iron-sulfur cluster assembly"/>
    <property type="evidence" value="ECO:0007669"/>
    <property type="project" value="InterPro"/>
</dbReference>
<evidence type="ECO:0000256" key="10">
    <source>
        <dbReference type="PIRSR" id="PIRSR000375-1"/>
    </source>
</evidence>
<comment type="cofactor">
    <cofactor evidence="10">
        <name>[2Fe-2S] cluster</name>
        <dbReference type="ChEBI" id="CHEBI:190135"/>
    </cofactor>
    <text evidence="10">Binds 1 [2Fe-2S] cluster per subunit.</text>
</comment>
<evidence type="ECO:0000259" key="12">
    <source>
        <dbReference type="Pfam" id="PF01592"/>
    </source>
</evidence>
<dbReference type="InterPro" id="IPR010238">
    <property type="entry name" value="NIF_FeS_clus_asmbl_NifU"/>
</dbReference>
<dbReference type="SUPFAM" id="SSF82649">
    <property type="entry name" value="SufE/NifU"/>
    <property type="match status" value="1"/>
</dbReference>
<dbReference type="NCBIfam" id="TIGR02000">
    <property type="entry name" value="NifU_proper"/>
    <property type="match status" value="1"/>
</dbReference>
<dbReference type="PIRSF" id="PIRSF000375">
    <property type="entry name" value="NifU"/>
    <property type="match status" value="1"/>
</dbReference>
<evidence type="ECO:0000259" key="11">
    <source>
        <dbReference type="Pfam" id="PF01106"/>
    </source>
</evidence>
<evidence type="ECO:0000256" key="9">
    <source>
        <dbReference type="PIRNR" id="PIRNR000375"/>
    </source>
</evidence>
<dbReference type="AlphaFoldDB" id="A0A2G6E5M9"/>